<comment type="caution">
    <text evidence="2">The sequence shown here is derived from an EMBL/GenBank/DDBJ whole genome shotgun (WGS) entry which is preliminary data.</text>
</comment>
<keyword evidence="3" id="KW-1185">Reference proteome</keyword>
<dbReference type="RefSeq" id="WP_311361907.1">
    <property type="nucleotide sequence ID" value="NZ_JAVRIE010000004.1"/>
</dbReference>
<accession>A0AAW8R1I8</accession>
<evidence type="ECO:0000313" key="2">
    <source>
        <dbReference type="EMBL" id="MDT0583136.1"/>
    </source>
</evidence>
<organism evidence="2 3">
    <name type="scientific">Brumicola blandensis</name>
    <dbReference type="NCBI Taxonomy" id="3075611"/>
    <lineage>
        <taxon>Bacteria</taxon>
        <taxon>Pseudomonadati</taxon>
        <taxon>Pseudomonadota</taxon>
        <taxon>Gammaproteobacteria</taxon>
        <taxon>Alteromonadales</taxon>
        <taxon>Alteromonadaceae</taxon>
        <taxon>Brumicola</taxon>
    </lineage>
</organism>
<dbReference type="EMBL" id="JAVRIE010000004">
    <property type="protein sequence ID" value="MDT0583136.1"/>
    <property type="molecule type" value="Genomic_DNA"/>
</dbReference>
<evidence type="ECO:0000259" key="1">
    <source>
        <dbReference type="Pfam" id="PF08818"/>
    </source>
</evidence>
<gene>
    <name evidence="2" type="ORF">RM544_11350</name>
</gene>
<proteinExistence type="predicted"/>
<dbReference type="AlphaFoldDB" id="A0AAW8R1I8"/>
<dbReference type="InterPro" id="IPR014922">
    <property type="entry name" value="YdhG-like"/>
</dbReference>
<evidence type="ECO:0000313" key="3">
    <source>
        <dbReference type="Proteomes" id="UP001249020"/>
    </source>
</evidence>
<dbReference type="Proteomes" id="UP001249020">
    <property type="component" value="Unassembled WGS sequence"/>
</dbReference>
<feature type="domain" description="YdhG-like" evidence="1">
    <location>
        <begin position="18"/>
        <end position="116"/>
    </location>
</feature>
<sequence length="133" mass="15157">MPLELIHSVENETRKNDALALLPLMEKWTGYASYKMGSMIGFGQYHYQYDSGREGDFFVTGFSPRKQNLAIYIMPGLAKYPELLNKLGKHKLGKSCLYVNKLADIDLSILERLVVASVEDMQEKYTCIDIGRL</sequence>
<dbReference type="Pfam" id="PF08818">
    <property type="entry name" value="DUF1801"/>
    <property type="match status" value="1"/>
</dbReference>
<name>A0AAW8R1I8_9ALTE</name>
<dbReference type="SUPFAM" id="SSF159888">
    <property type="entry name" value="YdhG-like"/>
    <property type="match status" value="1"/>
</dbReference>
<reference evidence="2 3" key="1">
    <citation type="submission" date="2023-09" db="EMBL/GenBank/DDBJ databases">
        <authorList>
            <person name="Rey-Velasco X."/>
        </authorList>
    </citation>
    <scope>NUCLEOTIDE SEQUENCE [LARGE SCALE GENOMIC DNA]</scope>
    <source>
        <strain evidence="2 3">W409</strain>
    </source>
</reference>
<protein>
    <submittedName>
        <fullName evidence="2">DUF1801 domain-containing protein</fullName>
    </submittedName>
</protein>